<evidence type="ECO:0000256" key="1">
    <source>
        <dbReference type="ARBA" id="ARBA00003346"/>
    </source>
</evidence>
<dbReference type="PROSITE" id="PS51072">
    <property type="entry name" value="MHD"/>
    <property type="match status" value="1"/>
</dbReference>
<evidence type="ECO:0000313" key="13">
    <source>
        <dbReference type="Proteomes" id="UP000527355"/>
    </source>
</evidence>
<comment type="subunit">
    <text evidence="9">Interacts with proteins essential or regulating the formation of functional clathrin-coated pits. Interacts with CANX. Interacts with AP2A1. Interacts with EPS15. Interacts with SH3GL3. Interacts with AMPH. Interacts with ITSN1 (via SH3 domains). Interacts with and REPS1.</text>
</comment>
<feature type="compositionally biased region" description="Low complexity" evidence="10">
    <location>
        <begin position="331"/>
        <end position="354"/>
    </location>
</feature>
<feature type="compositionally biased region" description="Pro residues" evidence="10">
    <location>
        <begin position="244"/>
        <end position="259"/>
    </location>
</feature>
<dbReference type="GO" id="GO:0098793">
    <property type="term" value="C:presynapse"/>
    <property type="evidence" value="ECO:0007669"/>
    <property type="project" value="GOC"/>
</dbReference>
<dbReference type="Pfam" id="PF10291">
    <property type="entry name" value="muHD"/>
    <property type="match status" value="1"/>
</dbReference>
<dbReference type="InterPro" id="IPR028565">
    <property type="entry name" value="MHD"/>
</dbReference>
<dbReference type="VEuPathDB" id="HostDB:GeneID_118676968"/>
<proteinExistence type="predicted"/>
<evidence type="ECO:0000256" key="4">
    <source>
        <dbReference type="ARBA" id="ARBA00022553"/>
    </source>
</evidence>
<evidence type="ECO:0000256" key="6">
    <source>
        <dbReference type="ARBA" id="ARBA00023136"/>
    </source>
</evidence>
<evidence type="ECO:0000256" key="2">
    <source>
        <dbReference type="ARBA" id="ARBA00004283"/>
    </source>
</evidence>
<dbReference type="EMBL" id="JABWUV010000002">
    <property type="protein sequence ID" value="KAF6380294.1"/>
    <property type="molecule type" value="Genomic_DNA"/>
</dbReference>
<keyword evidence="5" id="KW-0254">Endocytosis</keyword>
<keyword evidence="6" id="KW-0472">Membrane</keyword>
<organism evidence="12 13">
    <name type="scientific">Myotis myotis</name>
    <name type="common">Greater mouse-eared bat</name>
    <name type="synonym">Vespertilio myotis</name>
    <dbReference type="NCBI Taxonomy" id="51298"/>
    <lineage>
        <taxon>Eukaryota</taxon>
        <taxon>Metazoa</taxon>
        <taxon>Chordata</taxon>
        <taxon>Craniata</taxon>
        <taxon>Vertebrata</taxon>
        <taxon>Euteleostomi</taxon>
        <taxon>Mammalia</taxon>
        <taxon>Eutheria</taxon>
        <taxon>Laurasiatheria</taxon>
        <taxon>Chiroptera</taxon>
        <taxon>Yangochiroptera</taxon>
        <taxon>Vespertilionidae</taxon>
        <taxon>Myotis</taxon>
    </lineage>
</organism>
<dbReference type="GO" id="GO:0005886">
    <property type="term" value="C:plasma membrane"/>
    <property type="evidence" value="ECO:0007669"/>
    <property type="project" value="TreeGrafter"/>
</dbReference>
<feature type="compositionally biased region" description="Basic and acidic residues" evidence="10">
    <location>
        <begin position="16"/>
        <end position="32"/>
    </location>
</feature>
<dbReference type="InterPro" id="IPR018808">
    <property type="entry name" value="Muniscin_C"/>
</dbReference>
<keyword evidence="7" id="KW-0168">Coated pit</keyword>
<feature type="region of interest" description="Disordered" evidence="10">
    <location>
        <begin position="1"/>
        <end position="119"/>
    </location>
</feature>
<dbReference type="CDD" id="cd09266">
    <property type="entry name" value="SGIP1_MHD"/>
    <property type="match status" value="1"/>
</dbReference>
<dbReference type="PANTHER" id="PTHR23065:SF8">
    <property type="entry name" value="F-BAR DOMAIN ONLY PROTEIN 2"/>
    <property type="match status" value="1"/>
</dbReference>
<protein>
    <recommendedName>
        <fullName evidence="3">SH3-containing GRB2-like protein 3-interacting protein 1</fullName>
    </recommendedName>
    <alternativeName>
        <fullName evidence="8">Endophilin-3-interacting protein</fullName>
    </alternativeName>
</protein>
<dbReference type="InterPro" id="IPR036168">
    <property type="entry name" value="AP2_Mu_C_sf"/>
</dbReference>
<dbReference type="GO" id="GO:0048268">
    <property type="term" value="P:clathrin coat assembly"/>
    <property type="evidence" value="ECO:0007669"/>
    <property type="project" value="TreeGrafter"/>
</dbReference>
<reference evidence="12 13" key="1">
    <citation type="journal article" date="2020" name="Nature">
        <title>Six reference-quality genomes reveal evolution of bat adaptations.</title>
        <authorList>
            <person name="Jebb D."/>
            <person name="Huang Z."/>
            <person name="Pippel M."/>
            <person name="Hughes G.M."/>
            <person name="Lavrichenko K."/>
            <person name="Devanna P."/>
            <person name="Winkler S."/>
            <person name="Jermiin L.S."/>
            <person name="Skirmuntt E.C."/>
            <person name="Katzourakis A."/>
            <person name="Burkitt-Gray L."/>
            <person name="Ray D.A."/>
            <person name="Sullivan K.A.M."/>
            <person name="Roscito J.G."/>
            <person name="Kirilenko B.M."/>
            <person name="Davalos L.M."/>
            <person name="Corthals A.P."/>
            <person name="Power M.L."/>
            <person name="Jones G."/>
            <person name="Ransome R.D."/>
            <person name="Dechmann D.K.N."/>
            <person name="Locatelli A.G."/>
            <person name="Puechmaille S.J."/>
            <person name="Fedrigo O."/>
            <person name="Jarvis E.D."/>
            <person name="Hiller M."/>
            <person name="Vernes S.C."/>
            <person name="Myers E.W."/>
            <person name="Teeling E.C."/>
        </authorList>
    </citation>
    <scope>NUCLEOTIDE SEQUENCE [LARGE SCALE GENOMIC DNA]</scope>
    <source>
        <strain evidence="12">MMyoMyo1</strain>
        <tissue evidence="12">Flight muscle</tissue>
    </source>
</reference>
<sequence>MMEGLKKRTRKAFGIRKKEKDTDSTGSPDRDGIPSPHEPPYNNKAECAREGGKKVSKKSNGAPNGFYAEIDWERYNSPELDEEGYSIRPEEPGSTKGKHFYSSSESEEEEESHKKFNIKIKPLQSKDILKNAATVDELKASIGNIALSPSPVRKSPRRSPGAIKRNLSSEEVARPRRSTPTPELMSKKPPDDTMALAPLFGPPLESAFDEQKTEVPLDQPEIWGSGQPVNPSMESPKLTRPFPTGTPPPLPPKNVPATPPRTGSPLTVGPGASSPARPATPLVPCSSTTPPPPPPRPPSRPKLPPGKPGVGDVPRPFSPPIHSSSPPPIAPLARAESTSSISSTNSLSAATTPTVENEQPSLVWFDRGKFYLTFEGSSRGPSPLTMGAQDTLPVAAAFTETVNAYFKGADPSKCIVKITGEMVLSFPAGITRHFANNPSPAALTFRVINFSRLEHVLPNPQLLCCDNTQSDANSKEFWVNMPNLMTHLKKVSEQKPQATYYNVDMLKYQVSAQGIQSTPLNLAVNWRCEPTSTDLRIDYKYNTDAMTTAVALNNVQFLVPIDGGVTKLQAVLPPAVWNAEQQRILWKIPDISQKSENGGVGSLLARFQLSEGPSKPSPLVVQFTSEGSTLSGCDIELVGAGYRFSLIKKRFAAGKYLADN</sequence>
<dbReference type="SUPFAM" id="SSF49447">
    <property type="entry name" value="Second domain of Mu2 adaptin subunit (ap50) of ap2 adaptor"/>
    <property type="match status" value="1"/>
</dbReference>
<dbReference type="InterPro" id="IPR037984">
    <property type="entry name" value="SGIP1_MHD"/>
</dbReference>
<accession>A0A7J8A1N6</accession>
<feature type="domain" description="MHD" evidence="11">
    <location>
        <begin position="391"/>
        <end position="659"/>
    </location>
</feature>
<dbReference type="Proteomes" id="UP000527355">
    <property type="component" value="Unassembled WGS sequence"/>
</dbReference>
<dbReference type="FunFam" id="2.60.40.1170:FF:000005">
    <property type="entry name" value="SH3-containing GRB2-like protein 3-interacting protein 1 isoform X3"/>
    <property type="match status" value="1"/>
</dbReference>
<dbReference type="Gene3D" id="2.60.40.1170">
    <property type="entry name" value="Mu homology domain, subdomain B"/>
    <property type="match status" value="2"/>
</dbReference>
<dbReference type="GO" id="GO:0005905">
    <property type="term" value="C:clathrin-coated pit"/>
    <property type="evidence" value="ECO:0007669"/>
    <property type="project" value="UniProtKB-SubCell"/>
</dbReference>
<comment type="function">
    <text evidence="1">May function in clathrin-mediated endocytosis. Has both a membrane binding/tubulating activity and the ability to recruit proteins essential to the formation of functional clathrin-coated pits. Has a preference for membranes enriched in phosphatidylserine and phosphoinositides and is required for the endocytosis of the transferrin receptor. May also bind tubulin. May play a role in the regulation of energy homeostasis.</text>
</comment>
<gene>
    <name evidence="12" type="ORF">mMyoMyo1_017372</name>
</gene>
<evidence type="ECO:0000259" key="11">
    <source>
        <dbReference type="PROSITE" id="PS51072"/>
    </source>
</evidence>
<evidence type="ECO:0000256" key="10">
    <source>
        <dbReference type="SAM" id="MobiDB-lite"/>
    </source>
</evidence>
<evidence type="ECO:0000256" key="5">
    <source>
        <dbReference type="ARBA" id="ARBA00022583"/>
    </source>
</evidence>
<dbReference type="GO" id="GO:0048488">
    <property type="term" value="P:synaptic vesicle endocytosis"/>
    <property type="evidence" value="ECO:0007669"/>
    <property type="project" value="TreeGrafter"/>
</dbReference>
<keyword evidence="13" id="KW-1185">Reference proteome</keyword>
<evidence type="ECO:0000256" key="9">
    <source>
        <dbReference type="ARBA" id="ARBA00046739"/>
    </source>
</evidence>
<evidence type="ECO:0000256" key="7">
    <source>
        <dbReference type="ARBA" id="ARBA00023176"/>
    </source>
</evidence>
<evidence type="ECO:0000256" key="8">
    <source>
        <dbReference type="ARBA" id="ARBA00030485"/>
    </source>
</evidence>
<comment type="caution">
    <text evidence="12">The sequence shown here is derived from an EMBL/GenBank/DDBJ whole genome shotgun (WGS) entry which is preliminary data.</text>
</comment>
<dbReference type="GO" id="GO:0030136">
    <property type="term" value="C:clathrin-coated vesicle"/>
    <property type="evidence" value="ECO:0007669"/>
    <property type="project" value="TreeGrafter"/>
</dbReference>
<evidence type="ECO:0000313" key="12">
    <source>
        <dbReference type="EMBL" id="KAF6380294.1"/>
    </source>
</evidence>
<dbReference type="AlphaFoldDB" id="A0A7J8A1N6"/>
<dbReference type="PANTHER" id="PTHR23065">
    <property type="entry name" value="PROLINE-SERINE-THREONINE PHOSPHATASE INTERACTING PROTEIN 1"/>
    <property type="match status" value="1"/>
</dbReference>
<dbReference type="GO" id="GO:0072583">
    <property type="term" value="P:clathrin-dependent endocytosis"/>
    <property type="evidence" value="ECO:0007669"/>
    <property type="project" value="InterPro"/>
</dbReference>
<evidence type="ECO:0000256" key="3">
    <source>
        <dbReference type="ARBA" id="ARBA00014150"/>
    </source>
</evidence>
<feature type="region of interest" description="Disordered" evidence="10">
    <location>
        <begin position="142"/>
        <end position="356"/>
    </location>
</feature>
<feature type="compositionally biased region" description="Pro residues" evidence="10">
    <location>
        <begin position="289"/>
        <end position="307"/>
    </location>
</feature>
<name>A0A7J8A1N6_MYOMY</name>
<keyword evidence="4" id="KW-0597">Phosphoprotein</keyword>
<comment type="subcellular location">
    <subcellularLocation>
        <location evidence="2">Membrane</location>
        <location evidence="2">Clathrin-coated pit</location>
        <topology evidence="2">Peripheral membrane protein</topology>
        <orientation evidence="2">Cytoplasmic side</orientation>
    </subcellularLocation>
</comment>